<feature type="compositionally biased region" description="Acidic residues" evidence="1">
    <location>
        <begin position="392"/>
        <end position="405"/>
    </location>
</feature>
<feature type="transmembrane region" description="Helical" evidence="2">
    <location>
        <begin position="34"/>
        <end position="55"/>
    </location>
</feature>
<accession>A0A811UP13</accession>
<sequence length="566" mass="62353">MARNANVIDNNSSNNHKNNQNNKNEQQSSKPWRILALVISLLCCTAAAATLPVAAATVVDPSAQPLVADATLAVVANGDSDGGGGGVADADADSSVIVSKRSAEIVQLPHVFRHQEHYSHRIEQVVNDMKRTSELQQQLSGKYSNSTVGVRDRSVENNNNNNNNNNFLHYDSHLQPRMPDHLRHHHNQKHRSSLTPVSAWERYMLPPLRHQRHQLNAAAASADTSRFLVTTAAPTLPLATLAATEGALVEDGSVAEVLTAAVTNEHANTYAAINYVAVNGSSAQQQLKKKPQRYFDRDGLYQSPYLWTTRGPKQRGNAENDWKAKDFTDILHLSARKQTDSQRISLNLNADSAAGPHGAQSNGEDVIVSENYDSEITTDGMVNDDSSGSSVYDDDDGDEEDDYSYEDSAAAAEEAIGNANVNAHTFPAAHNNMYDREQRAAVKRYTNPFNDLRLPPKKRDYPQPYPASRRRSASARGGNDGAANTYADTDDNSDGEFSSEKWQRIEQKHHRKQREHRREMLALRARPEPAATATPLIVSQSAVGATTVKQQRLNDDATWLITLERI</sequence>
<gene>
    <name evidence="3" type="ORF">CCAP1982_LOCUS7347</name>
</gene>
<keyword evidence="2" id="KW-1133">Transmembrane helix</keyword>
<comment type="caution">
    <text evidence="3">The sequence shown here is derived from an EMBL/GenBank/DDBJ whole genome shotgun (WGS) entry which is preliminary data.</text>
</comment>
<feature type="region of interest" description="Disordered" evidence="1">
    <location>
        <begin position="446"/>
        <end position="500"/>
    </location>
</feature>
<dbReference type="EMBL" id="CAJHJT010000012">
    <property type="protein sequence ID" value="CAD6998793.1"/>
    <property type="molecule type" value="Genomic_DNA"/>
</dbReference>
<keyword evidence="4" id="KW-1185">Reference proteome</keyword>
<organism evidence="3 4">
    <name type="scientific">Ceratitis capitata</name>
    <name type="common">Mediterranean fruit fly</name>
    <name type="synonym">Tephritis capitata</name>
    <dbReference type="NCBI Taxonomy" id="7213"/>
    <lineage>
        <taxon>Eukaryota</taxon>
        <taxon>Metazoa</taxon>
        <taxon>Ecdysozoa</taxon>
        <taxon>Arthropoda</taxon>
        <taxon>Hexapoda</taxon>
        <taxon>Insecta</taxon>
        <taxon>Pterygota</taxon>
        <taxon>Neoptera</taxon>
        <taxon>Endopterygota</taxon>
        <taxon>Diptera</taxon>
        <taxon>Brachycera</taxon>
        <taxon>Muscomorpha</taxon>
        <taxon>Tephritoidea</taxon>
        <taxon>Tephritidae</taxon>
        <taxon>Ceratitis</taxon>
        <taxon>Ceratitis</taxon>
    </lineage>
</organism>
<feature type="region of interest" description="Disordered" evidence="1">
    <location>
        <begin position="1"/>
        <end position="28"/>
    </location>
</feature>
<proteinExistence type="predicted"/>
<dbReference type="Proteomes" id="UP000606786">
    <property type="component" value="Unassembled WGS sequence"/>
</dbReference>
<evidence type="ECO:0000256" key="1">
    <source>
        <dbReference type="SAM" id="MobiDB-lite"/>
    </source>
</evidence>
<feature type="region of interest" description="Disordered" evidence="1">
    <location>
        <begin position="377"/>
        <end position="408"/>
    </location>
</feature>
<name>A0A811UP13_CERCA</name>
<protein>
    <submittedName>
        <fullName evidence="3">(Mediterranean fruit fly) hypothetical protein</fullName>
    </submittedName>
</protein>
<keyword evidence="2" id="KW-0812">Transmembrane</keyword>
<evidence type="ECO:0000256" key="2">
    <source>
        <dbReference type="SAM" id="Phobius"/>
    </source>
</evidence>
<feature type="compositionally biased region" description="Low complexity" evidence="1">
    <location>
        <begin position="10"/>
        <end position="28"/>
    </location>
</feature>
<reference evidence="3" key="1">
    <citation type="submission" date="2020-11" db="EMBL/GenBank/DDBJ databases">
        <authorList>
            <person name="Whitehead M."/>
        </authorList>
    </citation>
    <scope>NUCLEOTIDE SEQUENCE</scope>
    <source>
        <strain evidence="3">EGII</strain>
    </source>
</reference>
<keyword evidence="2" id="KW-0472">Membrane</keyword>
<evidence type="ECO:0000313" key="3">
    <source>
        <dbReference type="EMBL" id="CAD6998793.1"/>
    </source>
</evidence>
<evidence type="ECO:0000313" key="4">
    <source>
        <dbReference type="Proteomes" id="UP000606786"/>
    </source>
</evidence>
<dbReference type="AlphaFoldDB" id="A0A811UP13"/>